<evidence type="ECO:0000256" key="2">
    <source>
        <dbReference type="SAM" id="MobiDB-lite"/>
    </source>
</evidence>
<keyword evidence="4" id="KW-1185">Reference proteome</keyword>
<accession>A0A0B2UQS8</accession>
<keyword evidence="1" id="KW-0040">ANK repeat</keyword>
<dbReference type="STRING" id="6265.A0A0B2UQS8"/>
<dbReference type="AlphaFoldDB" id="A0A0B2UQS8"/>
<dbReference type="InterPro" id="IPR036770">
    <property type="entry name" value="Ankyrin_rpt-contain_sf"/>
</dbReference>
<dbReference type="SUPFAM" id="SSF48403">
    <property type="entry name" value="Ankyrin repeat"/>
    <property type="match status" value="1"/>
</dbReference>
<dbReference type="Pfam" id="PF00023">
    <property type="entry name" value="Ank"/>
    <property type="match status" value="1"/>
</dbReference>
<dbReference type="OrthoDB" id="427518at2759"/>
<name>A0A0B2UQS8_TOXCA</name>
<dbReference type="EMBL" id="JPKZ01021923">
    <property type="protein sequence ID" value="KHN71522.1"/>
    <property type="molecule type" value="Genomic_DNA"/>
</dbReference>
<dbReference type="Gene3D" id="1.25.40.20">
    <property type="entry name" value="Ankyrin repeat-containing domain"/>
    <property type="match status" value="1"/>
</dbReference>
<dbReference type="OMA" id="FYNNEVW"/>
<dbReference type="Proteomes" id="UP000031036">
    <property type="component" value="Unassembled WGS sequence"/>
</dbReference>
<dbReference type="InterPro" id="IPR002110">
    <property type="entry name" value="Ankyrin_rpt"/>
</dbReference>
<evidence type="ECO:0000313" key="4">
    <source>
        <dbReference type="Proteomes" id="UP000031036"/>
    </source>
</evidence>
<gene>
    <name evidence="3" type="primary">ANKRD50</name>
    <name evidence="3" type="ORF">Tcan_02200</name>
</gene>
<dbReference type="PROSITE" id="PS50088">
    <property type="entry name" value="ANK_REPEAT"/>
    <property type="match status" value="1"/>
</dbReference>
<feature type="compositionally biased region" description="Low complexity" evidence="2">
    <location>
        <begin position="57"/>
        <end position="69"/>
    </location>
</feature>
<proteinExistence type="predicted"/>
<organism evidence="3 4">
    <name type="scientific">Toxocara canis</name>
    <name type="common">Canine roundworm</name>
    <dbReference type="NCBI Taxonomy" id="6265"/>
    <lineage>
        <taxon>Eukaryota</taxon>
        <taxon>Metazoa</taxon>
        <taxon>Ecdysozoa</taxon>
        <taxon>Nematoda</taxon>
        <taxon>Chromadorea</taxon>
        <taxon>Rhabditida</taxon>
        <taxon>Spirurina</taxon>
        <taxon>Ascaridomorpha</taxon>
        <taxon>Ascaridoidea</taxon>
        <taxon>Toxocaridae</taxon>
        <taxon>Toxocara</taxon>
    </lineage>
</organism>
<protein>
    <submittedName>
        <fullName evidence="3">Ankyrin repeat domain-containing protein 50</fullName>
    </submittedName>
</protein>
<dbReference type="PROSITE" id="PS50297">
    <property type="entry name" value="ANK_REP_REGION"/>
    <property type="match status" value="1"/>
</dbReference>
<sequence>MKGATALNVAAQIGHRDLVVLLLKFGAEPSLCDNLGRNAADVAQLAGHEHIRQILKSASGSADSSGFGSLPTSPSDQRTKSLSRRSGIATNPNYMQSPKIVQRATT</sequence>
<feature type="repeat" description="ANK" evidence="1">
    <location>
        <begin position="2"/>
        <end position="34"/>
    </location>
</feature>
<evidence type="ECO:0000313" key="3">
    <source>
        <dbReference type="EMBL" id="KHN71522.1"/>
    </source>
</evidence>
<feature type="region of interest" description="Disordered" evidence="2">
    <location>
        <begin position="57"/>
        <end position="106"/>
    </location>
</feature>
<comment type="caution">
    <text evidence="3">The sequence shown here is derived from an EMBL/GenBank/DDBJ whole genome shotgun (WGS) entry which is preliminary data.</text>
</comment>
<reference evidence="3 4" key="1">
    <citation type="submission" date="2014-11" db="EMBL/GenBank/DDBJ databases">
        <title>Genetic blueprint of the zoonotic pathogen Toxocara canis.</title>
        <authorList>
            <person name="Zhu X.-Q."/>
            <person name="Korhonen P.K."/>
            <person name="Cai H."/>
            <person name="Young N.D."/>
            <person name="Nejsum P."/>
            <person name="von Samson-Himmelstjerna G."/>
            <person name="Boag P.R."/>
            <person name="Tan P."/>
            <person name="Li Q."/>
            <person name="Min J."/>
            <person name="Yang Y."/>
            <person name="Wang X."/>
            <person name="Fang X."/>
            <person name="Hall R.S."/>
            <person name="Hofmann A."/>
            <person name="Sternberg P.W."/>
            <person name="Jex A.R."/>
            <person name="Gasser R.B."/>
        </authorList>
    </citation>
    <scope>NUCLEOTIDE SEQUENCE [LARGE SCALE GENOMIC DNA]</scope>
    <source>
        <strain evidence="3">PN_DK_2014</strain>
    </source>
</reference>
<evidence type="ECO:0000256" key="1">
    <source>
        <dbReference type="PROSITE-ProRule" id="PRU00023"/>
    </source>
</evidence>